<evidence type="ECO:0000256" key="1">
    <source>
        <dbReference type="ARBA" id="ARBA00022553"/>
    </source>
</evidence>
<proteinExistence type="predicted"/>
<name>Q0W3Y4_METAR</name>
<feature type="domain" description="Histidine kinase" evidence="3">
    <location>
        <begin position="222"/>
        <end position="444"/>
    </location>
</feature>
<dbReference type="AlphaFoldDB" id="Q0W3Y4"/>
<dbReference type="SUPFAM" id="SSF55781">
    <property type="entry name" value="GAF domain-like"/>
    <property type="match status" value="1"/>
</dbReference>
<dbReference type="InterPro" id="IPR003018">
    <property type="entry name" value="GAF"/>
</dbReference>
<dbReference type="STRING" id="351160.RCIX1688"/>
<dbReference type="PRINTS" id="PR00344">
    <property type="entry name" value="BCTRLSENSOR"/>
</dbReference>
<dbReference type="PROSITE" id="PS50109">
    <property type="entry name" value="HIS_KIN"/>
    <property type="match status" value="1"/>
</dbReference>
<keyword evidence="4" id="KW-0418">Kinase</keyword>
<dbReference type="Pfam" id="PF13185">
    <property type="entry name" value="GAF_2"/>
    <property type="match status" value="1"/>
</dbReference>
<dbReference type="InterPro" id="IPR005467">
    <property type="entry name" value="His_kinase_dom"/>
</dbReference>
<sequence>MSEEGKSYEELEREIANLKRQVSELQDAAHRQKASEEDLKLDEARLEALLRLGQLGDASEQDIANFALEECIRLTGSEIGWMGALDYKKGVVNLYNYSSKTLQRCNVLGMPHSYVLESGGIWAEPIRQRKAIILNDFAAPHPAKKGFPPGHLQLKNFLAVPVFDDNSVVALAEVANKDGDYNHSDARQLTLLMDGVWRIILRKRAEKAQQEAKNQAEMYLDLMSHDLNNLNQMTLGFMELALQELDKGGLTKEEHRYLIERPIETLRSSIRLIENVKKLQSAKKGGLKSRVFDLDAILREVVQEYAIVPGRDVKISYTPEEGLFVPANELAKDIFSNIIGNAIKHSPPDRRLEINVRAAWVTEQGKPYIATMIEDNGPGIPDDKKSQLFSRYSCGPEKRYKGGLGLELVQTLVSDFGGRVWVENRIAGDYTKGCRFVVILPAAGR</sequence>
<reference evidence="4 5" key="1">
    <citation type="journal article" date="2006" name="Science">
        <title>Genome of rice cluster I archaea -- the key methane producers in the rice rhizosphere.</title>
        <authorList>
            <person name="Erkel C."/>
            <person name="Kube M."/>
            <person name="Reinhardt R."/>
            <person name="Liesack W."/>
        </authorList>
    </citation>
    <scope>NUCLEOTIDE SEQUENCE [LARGE SCALE GENOMIC DNA]</scope>
    <source>
        <strain evidence="5">DSM 22066 / NBRC 105507 / MRE50</strain>
    </source>
</reference>
<dbReference type="eggNOG" id="arCOG02357">
    <property type="taxonomic scope" value="Archaea"/>
</dbReference>
<evidence type="ECO:0000313" key="4">
    <source>
        <dbReference type="EMBL" id="CAJ36909.1"/>
    </source>
</evidence>
<dbReference type="SMART" id="SM00387">
    <property type="entry name" value="HATPase_c"/>
    <property type="match status" value="1"/>
</dbReference>
<dbReference type="EMBL" id="AM114193">
    <property type="protein sequence ID" value="CAJ36909.1"/>
    <property type="molecule type" value="Genomic_DNA"/>
</dbReference>
<dbReference type="Gene3D" id="3.30.565.10">
    <property type="entry name" value="Histidine kinase-like ATPase, C-terminal domain"/>
    <property type="match status" value="1"/>
</dbReference>
<dbReference type="Gene3D" id="3.30.450.40">
    <property type="match status" value="1"/>
</dbReference>
<gene>
    <name evidence="4" type="ORF">RCIX1688</name>
</gene>
<dbReference type="InterPro" id="IPR029016">
    <property type="entry name" value="GAF-like_dom_sf"/>
</dbReference>
<keyword evidence="4" id="KW-0808">Transferase</keyword>
<dbReference type="RefSeq" id="WP_012035654.1">
    <property type="nucleotide sequence ID" value="NC_009464.1"/>
</dbReference>
<dbReference type="InterPro" id="IPR003594">
    <property type="entry name" value="HATPase_dom"/>
</dbReference>
<organism evidence="4 5">
    <name type="scientific">Methanocella arvoryzae (strain DSM 22066 / NBRC 105507 / MRE50)</name>
    <dbReference type="NCBI Taxonomy" id="351160"/>
    <lineage>
        <taxon>Archaea</taxon>
        <taxon>Methanobacteriati</taxon>
        <taxon>Methanobacteriota</taxon>
        <taxon>Stenosarchaea group</taxon>
        <taxon>Methanomicrobia</taxon>
        <taxon>Methanocellales</taxon>
        <taxon>Methanocellaceae</taxon>
        <taxon>Methanocella</taxon>
    </lineage>
</organism>
<feature type="coiled-coil region" evidence="2">
    <location>
        <begin position="1"/>
        <end position="35"/>
    </location>
</feature>
<dbReference type="InterPro" id="IPR004358">
    <property type="entry name" value="Sig_transdc_His_kin-like_C"/>
</dbReference>
<dbReference type="GeneID" id="5144187"/>
<dbReference type="PANTHER" id="PTHR43547:SF2">
    <property type="entry name" value="HYBRID SIGNAL TRANSDUCTION HISTIDINE KINASE C"/>
    <property type="match status" value="1"/>
</dbReference>
<dbReference type="SMART" id="SM00065">
    <property type="entry name" value="GAF"/>
    <property type="match status" value="1"/>
</dbReference>
<dbReference type="Proteomes" id="UP000000663">
    <property type="component" value="Chromosome"/>
</dbReference>
<protein>
    <submittedName>
        <fullName evidence="4">Signal transduction histidine kinase</fullName>
    </submittedName>
</protein>
<keyword evidence="1" id="KW-0597">Phosphoprotein</keyword>
<dbReference type="InterPro" id="IPR036890">
    <property type="entry name" value="HATPase_C_sf"/>
</dbReference>
<evidence type="ECO:0000259" key="3">
    <source>
        <dbReference type="PROSITE" id="PS50109"/>
    </source>
</evidence>
<evidence type="ECO:0000256" key="2">
    <source>
        <dbReference type="SAM" id="Coils"/>
    </source>
</evidence>
<keyword evidence="5" id="KW-1185">Reference proteome</keyword>
<dbReference type="GO" id="GO:0000155">
    <property type="term" value="F:phosphorelay sensor kinase activity"/>
    <property type="evidence" value="ECO:0007669"/>
    <property type="project" value="TreeGrafter"/>
</dbReference>
<dbReference type="OrthoDB" id="8127at2157"/>
<dbReference type="CDD" id="cd00075">
    <property type="entry name" value="HATPase"/>
    <property type="match status" value="1"/>
</dbReference>
<dbReference type="eggNOG" id="arCOG06515">
    <property type="taxonomic scope" value="Archaea"/>
</dbReference>
<dbReference type="Pfam" id="PF02518">
    <property type="entry name" value="HATPase_c"/>
    <property type="match status" value="1"/>
</dbReference>
<keyword evidence="2" id="KW-0175">Coiled coil</keyword>
<accession>Q0W3Y4</accession>
<dbReference type="SUPFAM" id="SSF55874">
    <property type="entry name" value="ATPase domain of HSP90 chaperone/DNA topoisomerase II/histidine kinase"/>
    <property type="match status" value="1"/>
</dbReference>
<dbReference type="PANTHER" id="PTHR43547">
    <property type="entry name" value="TWO-COMPONENT HISTIDINE KINASE"/>
    <property type="match status" value="1"/>
</dbReference>
<evidence type="ECO:0000313" key="5">
    <source>
        <dbReference type="Proteomes" id="UP000000663"/>
    </source>
</evidence>
<dbReference type="KEGG" id="rci:RCIX1688"/>